<reference evidence="1" key="1">
    <citation type="journal article" date="2021" name="Open Biol.">
        <title>Shared evolutionary footprints suggest mitochondrial oxidative damage underlies multiple complex I losses in fungi.</title>
        <authorList>
            <person name="Schikora-Tamarit M.A."/>
            <person name="Marcet-Houben M."/>
            <person name="Nosek J."/>
            <person name="Gabaldon T."/>
        </authorList>
    </citation>
    <scope>NUCLEOTIDE SEQUENCE</scope>
    <source>
        <strain evidence="1">CBS6075</strain>
    </source>
</reference>
<evidence type="ECO:0000313" key="1">
    <source>
        <dbReference type="EMBL" id="KAH3661943.1"/>
    </source>
</evidence>
<dbReference type="Proteomes" id="UP000769157">
    <property type="component" value="Unassembled WGS sequence"/>
</dbReference>
<keyword evidence="2" id="KW-1185">Reference proteome</keyword>
<evidence type="ECO:0000313" key="2">
    <source>
        <dbReference type="Proteomes" id="UP000769157"/>
    </source>
</evidence>
<reference evidence="1" key="2">
    <citation type="submission" date="2021-01" db="EMBL/GenBank/DDBJ databases">
        <authorList>
            <person name="Schikora-Tamarit M.A."/>
        </authorList>
    </citation>
    <scope>NUCLEOTIDE SEQUENCE</scope>
    <source>
        <strain evidence="1">CBS6075</strain>
    </source>
</reference>
<comment type="caution">
    <text evidence="1">The sequence shown here is derived from an EMBL/GenBank/DDBJ whole genome shotgun (WGS) entry which is preliminary data.</text>
</comment>
<accession>A0A9P8NX90</accession>
<dbReference type="GeneID" id="70238086"/>
<gene>
    <name evidence="1" type="ORF">OGAPHI_006122</name>
</gene>
<protein>
    <submittedName>
        <fullName evidence="1">Uncharacterized protein</fullName>
    </submittedName>
</protein>
<dbReference type="AlphaFoldDB" id="A0A9P8NX90"/>
<sequence length="265" mass="28894">MPDKMRSRRGSSVGVFVLGDEICDTDVAGSTMVLEAVRLVLPLFSPENGVSWNSMRSSGLGNWSNDRAPWPSVVRMEVLTGLNSMFSAGDWVCSGDCGWGSSTGGGSGKLVWERKLNEFMMLVSNPPPFLSLWDEWVDSTESAGSCGCFGWVGGGSKLLEEAISTPSNSSSSLSWRVCSRILDLMREMESLGTTGEIEGRAMDELVEVVSIRGTCLDALLGVEAELDTDDWLFLFLSSDLSRKLAPRDADLEVSEGIHEVWRLKF</sequence>
<dbReference type="EMBL" id="JAEUBE010000414">
    <property type="protein sequence ID" value="KAH3661943.1"/>
    <property type="molecule type" value="Genomic_DNA"/>
</dbReference>
<dbReference type="RefSeq" id="XP_046059047.1">
    <property type="nucleotide sequence ID" value="XM_046207378.1"/>
</dbReference>
<organism evidence="1 2">
    <name type="scientific">Ogataea philodendri</name>
    <dbReference type="NCBI Taxonomy" id="1378263"/>
    <lineage>
        <taxon>Eukaryota</taxon>
        <taxon>Fungi</taxon>
        <taxon>Dikarya</taxon>
        <taxon>Ascomycota</taxon>
        <taxon>Saccharomycotina</taxon>
        <taxon>Pichiomycetes</taxon>
        <taxon>Pichiales</taxon>
        <taxon>Pichiaceae</taxon>
        <taxon>Ogataea</taxon>
    </lineage>
</organism>
<proteinExistence type="predicted"/>
<name>A0A9P8NX90_9ASCO</name>